<dbReference type="NCBIfam" id="TIGR00576">
    <property type="entry name" value="dut"/>
    <property type="match status" value="1"/>
</dbReference>
<dbReference type="InterPro" id="IPR036157">
    <property type="entry name" value="dUTPase-like_sf"/>
</dbReference>
<dbReference type="PANTHER" id="PTHR11241">
    <property type="entry name" value="DEOXYURIDINE 5'-TRIPHOSPHATE NUCLEOTIDOHYDROLASE"/>
    <property type="match status" value="1"/>
</dbReference>
<protein>
    <recommendedName>
        <fullName evidence="2">dUTP diphosphatase</fullName>
        <ecNumber evidence="2">3.6.1.23</ecNumber>
    </recommendedName>
</protein>
<dbReference type="GO" id="GO:0000287">
    <property type="term" value="F:magnesium ion binding"/>
    <property type="evidence" value="ECO:0007669"/>
    <property type="project" value="InterPro"/>
</dbReference>
<dbReference type="NCBIfam" id="NF001862">
    <property type="entry name" value="PRK00601.1"/>
    <property type="match status" value="1"/>
</dbReference>
<dbReference type="GO" id="GO:0046081">
    <property type="term" value="P:dUTP catabolic process"/>
    <property type="evidence" value="ECO:0007669"/>
    <property type="project" value="InterPro"/>
</dbReference>
<keyword evidence="3 6" id="KW-0378">Hydrolase</keyword>
<accession>A0A645ERN0</accession>
<feature type="domain" description="dUTPase-like" evidence="5">
    <location>
        <begin position="2"/>
        <end position="117"/>
    </location>
</feature>
<sequence>MDLYSIEEVKIPSTESRLIKTGISLELPKNTEAQVRPRSGLALKHSVTVLNTPGTIDEGYRGEVGVILINHGREDFIVTKNMKIAQMVVKPIYDINILEVNELNDTDRGEGGFGSTGY</sequence>
<dbReference type="Gene3D" id="2.70.40.10">
    <property type="match status" value="1"/>
</dbReference>
<dbReference type="Pfam" id="PF00692">
    <property type="entry name" value="dUTPase"/>
    <property type="match status" value="1"/>
</dbReference>
<comment type="similarity">
    <text evidence="1">Belongs to the dUTPase family.</text>
</comment>
<evidence type="ECO:0000259" key="5">
    <source>
        <dbReference type="Pfam" id="PF00692"/>
    </source>
</evidence>
<evidence type="ECO:0000256" key="3">
    <source>
        <dbReference type="ARBA" id="ARBA00022801"/>
    </source>
</evidence>
<dbReference type="InterPro" id="IPR029054">
    <property type="entry name" value="dUTPase-like"/>
</dbReference>
<reference evidence="6" key="1">
    <citation type="submission" date="2019-08" db="EMBL/GenBank/DDBJ databases">
        <authorList>
            <person name="Kucharzyk K."/>
            <person name="Murdoch R.W."/>
            <person name="Higgins S."/>
            <person name="Loffler F."/>
        </authorList>
    </citation>
    <scope>NUCLEOTIDE SEQUENCE</scope>
</reference>
<name>A0A645ERN0_9ZZZZ</name>
<dbReference type="InterPro" id="IPR033704">
    <property type="entry name" value="dUTPase_trimeric"/>
</dbReference>
<comment type="caution">
    <text evidence="6">The sequence shown here is derived from an EMBL/GenBank/DDBJ whole genome shotgun (WGS) entry which is preliminary data.</text>
</comment>
<dbReference type="GO" id="GO:0006226">
    <property type="term" value="P:dUMP biosynthetic process"/>
    <property type="evidence" value="ECO:0007669"/>
    <property type="project" value="InterPro"/>
</dbReference>
<dbReference type="GO" id="GO:0004170">
    <property type="term" value="F:dUTP diphosphatase activity"/>
    <property type="evidence" value="ECO:0007669"/>
    <property type="project" value="UniProtKB-EC"/>
</dbReference>
<gene>
    <name evidence="6" type="primary">dut_32</name>
    <name evidence="6" type="ORF">SDC9_151342</name>
</gene>
<dbReference type="CDD" id="cd07557">
    <property type="entry name" value="trimeric_dUTPase"/>
    <property type="match status" value="1"/>
</dbReference>
<evidence type="ECO:0000256" key="1">
    <source>
        <dbReference type="ARBA" id="ARBA00006581"/>
    </source>
</evidence>
<dbReference type="InterPro" id="IPR008181">
    <property type="entry name" value="dUTPase"/>
</dbReference>
<dbReference type="SUPFAM" id="SSF51283">
    <property type="entry name" value="dUTPase-like"/>
    <property type="match status" value="1"/>
</dbReference>
<dbReference type="EC" id="3.6.1.23" evidence="2"/>
<evidence type="ECO:0000256" key="2">
    <source>
        <dbReference type="ARBA" id="ARBA00012379"/>
    </source>
</evidence>
<dbReference type="EMBL" id="VSSQ01050034">
    <property type="protein sequence ID" value="MPN04106.1"/>
    <property type="molecule type" value="Genomic_DNA"/>
</dbReference>
<dbReference type="PANTHER" id="PTHR11241:SF0">
    <property type="entry name" value="DEOXYURIDINE 5'-TRIPHOSPHATE NUCLEOTIDOHYDROLASE"/>
    <property type="match status" value="1"/>
</dbReference>
<evidence type="ECO:0000256" key="4">
    <source>
        <dbReference type="ARBA" id="ARBA00023080"/>
    </source>
</evidence>
<proteinExistence type="inferred from homology"/>
<organism evidence="6">
    <name type="scientific">bioreactor metagenome</name>
    <dbReference type="NCBI Taxonomy" id="1076179"/>
    <lineage>
        <taxon>unclassified sequences</taxon>
        <taxon>metagenomes</taxon>
        <taxon>ecological metagenomes</taxon>
    </lineage>
</organism>
<keyword evidence="4" id="KW-0546">Nucleotide metabolism</keyword>
<dbReference type="AlphaFoldDB" id="A0A645ERN0"/>
<evidence type="ECO:0000313" key="6">
    <source>
        <dbReference type="EMBL" id="MPN04106.1"/>
    </source>
</evidence>